<evidence type="ECO:0000256" key="9">
    <source>
        <dbReference type="ARBA" id="ARBA00022989"/>
    </source>
</evidence>
<sequence length="633" mass="71386">MAESATKPADAGSLAPTQGKVQEMDITHQKNAVGYREYLEAMGLEASDRELRKLRWKIDAVILPMFLITQALQFMDKTSLNYANILGYQAALGLKGQEFNYLSAMGVRFLMGLFEAAVTPAIPNGVVNSFSTVIIRDMGFDTTTTTQLKSVGDAVQIVALLIGGTFILNIPNLYMLLVNRYRNNKYAKATLNMAYFDTCPPERRFGIPTALTWPGGPRVFTIVDTDQRCCIDVSVEDEDAEDDFAMDTIARHIDQLDPDVTLIDVSPDGDLLSTSTDPQHAQVTAIMFSPLEMIPDEIRTSTISRAELVEVERLANTCDLVSYVDGSSRVRKEAVFKYEWYGQWAGKQWDELNCWIRLTGHPNIVPFDRIVTDYTELPGLGPKEVIVGFTTKFVGGGTLDDNRSRPFKFKYLEQLFHVIDDLNLKHGIVHQDLAARNVFIEASTDTLQIFDFNWAARIGHENHLPPHPDHYMGAVYESLRDDVKGVAFTLYEIITGDSQHLLTHDSKISDVLDKQWIAHPDVTLDRDVQDYREALQKWVEWRNQPGNTVKHYKEAPEHIDWPIPFIPVLPEKDGYGNVPGMRPYFVAPRSGWESLGVDIIEWKRPAHNKIPEGFYVLGTGELVPKSEIDAKEI</sequence>
<feature type="region of interest" description="Disordered" evidence="15">
    <location>
        <begin position="1"/>
        <end position="20"/>
    </location>
</feature>
<dbReference type="InterPro" id="IPR000719">
    <property type="entry name" value="Prot_kinase_dom"/>
</dbReference>
<gene>
    <name evidence="18" type="ORF">SLS63_003551</name>
</gene>
<evidence type="ECO:0000313" key="18">
    <source>
        <dbReference type="EMBL" id="KAK7736031.1"/>
    </source>
</evidence>
<comment type="caution">
    <text evidence="18">The sequence shown here is derived from an EMBL/GenBank/DDBJ whole genome shotgun (WGS) entry which is preliminary data.</text>
</comment>
<keyword evidence="19" id="KW-1185">Reference proteome</keyword>
<evidence type="ECO:0000256" key="5">
    <source>
        <dbReference type="ARBA" id="ARBA00013948"/>
    </source>
</evidence>
<evidence type="ECO:0000256" key="1">
    <source>
        <dbReference type="ARBA" id="ARBA00003747"/>
    </source>
</evidence>
<evidence type="ECO:0000256" key="12">
    <source>
        <dbReference type="ARBA" id="ARBA00033194"/>
    </source>
</evidence>
<evidence type="ECO:0000256" key="10">
    <source>
        <dbReference type="ARBA" id="ARBA00023136"/>
    </source>
</evidence>
<evidence type="ECO:0000256" key="6">
    <source>
        <dbReference type="ARBA" id="ARBA00019973"/>
    </source>
</evidence>
<evidence type="ECO:0000256" key="14">
    <source>
        <dbReference type="ARBA" id="ARBA00048679"/>
    </source>
</evidence>
<reference evidence="18 19" key="1">
    <citation type="submission" date="2024-02" db="EMBL/GenBank/DDBJ databases">
        <title>De novo assembly and annotation of 12 fungi associated with fruit tree decline syndrome in Ontario, Canada.</title>
        <authorList>
            <person name="Sulman M."/>
            <person name="Ellouze W."/>
            <person name="Ilyukhin E."/>
        </authorList>
    </citation>
    <scope>NUCLEOTIDE SEQUENCE [LARGE SCALE GENOMIC DNA]</scope>
    <source>
        <strain evidence="18 19">M169</strain>
    </source>
</reference>
<comment type="catalytic activity">
    <reaction evidence="13">
        <text>L-threonyl-[protein] + ATP = O-phospho-L-threonyl-[protein] + ADP + H(+)</text>
        <dbReference type="Rhea" id="RHEA:46608"/>
        <dbReference type="Rhea" id="RHEA-COMP:11060"/>
        <dbReference type="Rhea" id="RHEA-COMP:11605"/>
        <dbReference type="ChEBI" id="CHEBI:15378"/>
        <dbReference type="ChEBI" id="CHEBI:30013"/>
        <dbReference type="ChEBI" id="CHEBI:30616"/>
        <dbReference type="ChEBI" id="CHEBI:61977"/>
        <dbReference type="ChEBI" id="CHEBI:456216"/>
        <dbReference type="EC" id="2.7.11.1"/>
    </reaction>
</comment>
<dbReference type="EC" id="2.7.11.1" evidence="4"/>
<proteinExistence type="predicted"/>
<name>A0ABR1PG79_DIAER</name>
<dbReference type="SMART" id="SM00220">
    <property type="entry name" value="S_TKc"/>
    <property type="match status" value="1"/>
</dbReference>
<evidence type="ECO:0000256" key="11">
    <source>
        <dbReference type="ARBA" id="ARBA00030980"/>
    </source>
</evidence>
<evidence type="ECO:0000256" key="8">
    <source>
        <dbReference type="ARBA" id="ARBA00022692"/>
    </source>
</evidence>
<accession>A0ABR1PG79</accession>
<keyword evidence="10 16" id="KW-0472">Membrane</keyword>
<evidence type="ECO:0000313" key="19">
    <source>
        <dbReference type="Proteomes" id="UP001430848"/>
    </source>
</evidence>
<evidence type="ECO:0000259" key="17">
    <source>
        <dbReference type="SMART" id="SM00220"/>
    </source>
</evidence>
<dbReference type="SUPFAM" id="SSF56112">
    <property type="entry name" value="Protein kinase-like (PK-like)"/>
    <property type="match status" value="1"/>
</dbReference>
<dbReference type="Gene3D" id="1.10.510.10">
    <property type="entry name" value="Transferase(Phosphotransferase) domain 1"/>
    <property type="match status" value="1"/>
</dbReference>
<keyword evidence="9 16" id="KW-1133">Transmembrane helix</keyword>
<dbReference type="PANTHER" id="PTHR43791:SF70">
    <property type="entry name" value="MAJOR FACILITATOR SUPERFAMILY (MFS) PROFILE DOMAIN-CONTAINING PROTEIN"/>
    <property type="match status" value="1"/>
</dbReference>
<evidence type="ECO:0000256" key="7">
    <source>
        <dbReference type="ARBA" id="ARBA00022448"/>
    </source>
</evidence>
<dbReference type="EMBL" id="JAKNSF020000011">
    <property type="protein sequence ID" value="KAK7736031.1"/>
    <property type="molecule type" value="Genomic_DNA"/>
</dbReference>
<evidence type="ECO:0000256" key="15">
    <source>
        <dbReference type="SAM" id="MobiDB-lite"/>
    </source>
</evidence>
<dbReference type="Proteomes" id="UP001430848">
    <property type="component" value="Unassembled WGS sequence"/>
</dbReference>
<dbReference type="InterPro" id="IPR008266">
    <property type="entry name" value="Tyr_kinase_AS"/>
</dbReference>
<comment type="subunit">
    <text evidence="3">Component of the EKC/KEOPS complex composed of at least BUD32, CGI121, GON7, KAE1 and PCC1; the whole complex dimerizes.</text>
</comment>
<evidence type="ECO:0000256" key="2">
    <source>
        <dbReference type="ARBA" id="ARBA00004141"/>
    </source>
</evidence>
<dbReference type="InterPro" id="IPR011009">
    <property type="entry name" value="Kinase-like_dom_sf"/>
</dbReference>
<evidence type="ECO:0000256" key="4">
    <source>
        <dbReference type="ARBA" id="ARBA00012513"/>
    </source>
</evidence>
<keyword evidence="7" id="KW-0813">Transport</keyword>
<evidence type="ECO:0000256" key="16">
    <source>
        <dbReference type="SAM" id="Phobius"/>
    </source>
</evidence>
<comment type="catalytic activity">
    <reaction evidence="14">
        <text>L-seryl-[protein] + ATP = O-phospho-L-seryl-[protein] + ADP + H(+)</text>
        <dbReference type="Rhea" id="RHEA:17989"/>
        <dbReference type="Rhea" id="RHEA-COMP:9863"/>
        <dbReference type="Rhea" id="RHEA-COMP:11604"/>
        <dbReference type="ChEBI" id="CHEBI:15378"/>
        <dbReference type="ChEBI" id="CHEBI:29999"/>
        <dbReference type="ChEBI" id="CHEBI:30616"/>
        <dbReference type="ChEBI" id="CHEBI:83421"/>
        <dbReference type="ChEBI" id="CHEBI:456216"/>
        <dbReference type="EC" id="2.7.11.1"/>
    </reaction>
</comment>
<keyword evidence="8 16" id="KW-0812">Transmembrane</keyword>
<organism evidence="18 19">
    <name type="scientific">Diaporthe eres</name>
    <name type="common">Phomopsis oblonga</name>
    <dbReference type="NCBI Taxonomy" id="83184"/>
    <lineage>
        <taxon>Eukaryota</taxon>
        <taxon>Fungi</taxon>
        <taxon>Dikarya</taxon>
        <taxon>Ascomycota</taxon>
        <taxon>Pezizomycotina</taxon>
        <taxon>Sordariomycetes</taxon>
        <taxon>Sordariomycetidae</taxon>
        <taxon>Diaporthales</taxon>
        <taxon>Diaporthaceae</taxon>
        <taxon>Diaporthe</taxon>
        <taxon>Diaporthe eres species complex</taxon>
    </lineage>
</organism>
<comment type="function">
    <text evidence="1">Component of the EKC/KEOPS complex that is required for the formation of a threonylcarbamoyl group on adenosine at position 37 (t(6)A37) in tRNAs that read codons beginning with adenine. The complex is probably involved in the transfer of the threonylcarbamoyl moiety of threonylcarbamoyl-AMP (TC-AMP) to the N6 group of A37. BUD32 has ATPase activity in the context of the EKC/KEOPS complex and likely plays a supporting role to the catalytic subunit KAE1. The EKC/KEOPS complex also promotes both telomere uncapping and telomere elongation. The complex is required for efficient recruitment of transcriptional coactivators.</text>
</comment>
<dbReference type="PROSITE" id="PS00109">
    <property type="entry name" value="PROTEIN_KINASE_TYR"/>
    <property type="match status" value="1"/>
</dbReference>
<evidence type="ECO:0000256" key="13">
    <source>
        <dbReference type="ARBA" id="ARBA00047899"/>
    </source>
</evidence>
<feature type="domain" description="Protein kinase" evidence="17">
    <location>
        <begin position="308"/>
        <end position="539"/>
    </location>
</feature>
<protein>
    <recommendedName>
        <fullName evidence="6">EKC/KEOPS complex subunit BUD32</fullName>
        <ecNumber evidence="4">2.7.11.1</ecNumber>
    </recommendedName>
    <alternativeName>
        <fullName evidence="11 12">Atypical Serine/threonine protein kinase BUD32</fullName>
    </alternativeName>
    <alternativeName>
        <fullName evidence="5">EKC/KEOPS complex subunit bud32</fullName>
    </alternativeName>
</protein>
<feature type="transmembrane region" description="Helical" evidence="16">
    <location>
        <begin position="157"/>
        <end position="178"/>
    </location>
</feature>
<dbReference type="PANTHER" id="PTHR43791">
    <property type="entry name" value="PERMEASE-RELATED"/>
    <property type="match status" value="1"/>
</dbReference>
<comment type="subcellular location">
    <subcellularLocation>
        <location evidence="2">Membrane</location>
        <topology evidence="2">Multi-pass membrane protein</topology>
    </subcellularLocation>
</comment>
<evidence type="ECO:0000256" key="3">
    <source>
        <dbReference type="ARBA" id="ARBA00011534"/>
    </source>
</evidence>